<dbReference type="AlphaFoldDB" id="A0A8D8ZDZ8"/>
<dbReference type="EMBL" id="HBUF01464933">
    <property type="protein sequence ID" value="CAG6744352.1"/>
    <property type="molecule type" value="Transcribed_RNA"/>
</dbReference>
<name>A0A8D8ZDZ8_9HEMI</name>
<reference evidence="1" key="1">
    <citation type="submission" date="2021-05" db="EMBL/GenBank/DDBJ databases">
        <authorList>
            <person name="Alioto T."/>
            <person name="Alioto T."/>
            <person name="Gomez Garrido J."/>
        </authorList>
    </citation>
    <scope>NUCLEOTIDE SEQUENCE</scope>
</reference>
<evidence type="ECO:0000313" key="1">
    <source>
        <dbReference type="EMBL" id="CAG6744352.1"/>
    </source>
</evidence>
<sequence>MVSGYILCVCLVRINPESESISVPNPMVSRCILCFCLVRINPVSERKYFRTKPNGIAVYIVRSSCTDQSCVRKKEKDIETKIMDLKKTLEKKKIEKLKKKNH</sequence>
<organism evidence="1">
    <name type="scientific">Cacopsylla melanoneura</name>
    <dbReference type="NCBI Taxonomy" id="428564"/>
    <lineage>
        <taxon>Eukaryota</taxon>
        <taxon>Metazoa</taxon>
        <taxon>Ecdysozoa</taxon>
        <taxon>Arthropoda</taxon>
        <taxon>Hexapoda</taxon>
        <taxon>Insecta</taxon>
        <taxon>Pterygota</taxon>
        <taxon>Neoptera</taxon>
        <taxon>Paraneoptera</taxon>
        <taxon>Hemiptera</taxon>
        <taxon>Sternorrhyncha</taxon>
        <taxon>Psylloidea</taxon>
        <taxon>Psyllidae</taxon>
        <taxon>Psyllinae</taxon>
        <taxon>Cacopsylla</taxon>
    </lineage>
</organism>
<protein>
    <submittedName>
        <fullName evidence="1">Uncharacterized protein</fullName>
    </submittedName>
</protein>
<accession>A0A8D8ZDZ8</accession>
<proteinExistence type="predicted"/>